<dbReference type="GO" id="GO:0009242">
    <property type="term" value="P:colanic acid biosynthetic process"/>
    <property type="evidence" value="ECO:0007669"/>
    <property type="project" value="TreeGrafter"/>
</dbReference>
<dbReference type="NCBIfam" id="TIGR03013">
    <property type="entry name" value="EpsB_2"/>
    <property type="match status" value="1"/>
</dbReference>
<dbReference type="InterPro" id="IPR017475">
    <property type="entry name" value="EPS_sugar_tfrase"/>
</dbReference>
<dbReference type="Proteomes" id="UP000536534">
    <property type="component" value="Unassembled WGS sequence"/>
</dbReference>
<evidence type="ECO:0000256" key="7">
    <source>
        <dbReference type="SAM" id="Phobius"/>
    </source>
</evidence>
<evidence type="ECO:0000256" key="2">
    <source>
        <dbReference type="ARBA" id="ARBA00006464"/>
    </source>
</evidence>
<evidence type="ECO:0000259" key="8">
    <source>
        <dbReference type="Pfam" id="PF02397"/>
    </source>
</evidence>
<feature type="transmembrane region" description="Helical" evidence="7">
    <location>
        <begin position="40"/>
        <end position="61"/>
    </location>
</feature>
<dbReference type="Pfam" id="PF02397">
    <property type="entry name" value="Bac_transf"/>
    <property type="match status" value="1"/>
</dbReference>
<evidence type="ECO:0000313" key="9">
    <source>
        <dbReference type="EMBL" id="NLF54892.1"/>
    </source>
</evidence>
<dbReference type="AlphaFoldDB" id="A0A7X7LX95"/>
<feature type="domain" description="Bacterial sugar transferase" evidence="8">
    <location>
        <begin position="199"/>
        <end position="382"/>
    </location>
</feature>
<dbReference type="EMBL" id="JAAYYV010000292">
    <property type="protein sequence ID" value="NLF54892.1"/>
    <property type="molecule type" value="Genomic_DNA"/>
</dbReference>
<dbReference type="InterPro" id="IPR003362">
    <property type="entry name" value="Bact_transf"/>
</dbReference>
<sequence length="388" mass="43279">ASSSDAFRRVALSVVISVPIALVIFNLLPWSAVTSAPTRYSTLAALGLLLLMRGLGGRWGAKAMTGSRVMIVGVGPDAEEVRRVLADDPARHGFLVGFYPGVKDDEYVVDPRKTLPQRDLLEAVRENKVTEVVVALRERRGGNVSLRALLDCRLAGVKVTDVSSFFERTSGQIRVDSLRASWLIYGDGFRQGVLRTVVKRCFDIVCSLVLLILASPVMLLTALLVLLEDGAPVFYRQTRVGLGGRTFEVIKFRSMRRDAEKDGKPRWASANDDRVTRIGRIIRRLRIDELPQLFNVLIGEMSLVGPRPERPYFVDQLVKDIPFYSVRHCVKPGVTGWAQVRYQYGSSVDDSIEKLQYDLYYVKNHTLVLDIAVLFETVRVVLTGEGAQ</sequence>
<keyword evidence="3 9" id="KW-0808">Transferase</keyword>
<keyword evidence="6 7" id="KW-0472">Membrane</keyword>
<dbReference type="GO" id="GO:0089702">
    <property type="term" value="F:undecaprenyl-phosphate glucose phosphotransferase activity"/>
    <property type="evidence" value="ECO:0007669"/>
    <property type="project" value="TreeGrafter"/>
</dbReference>
<dbReference type="GO" id="GO:0016020">
    <property type="term" value="C:membrane"/>
    <property type="evidence" value="ECO:0007669"/>
    <property type="project" value="UniProtKB-SubCell"/>
</dbReference>
<accession>A0A7X7LX95</accession>
<dbReference type="InterPro" id="IPR017464">
    <property type="entry name" value="Sugar_tfrase_EpsB_2"/>
</dbReference>
<dbReference type="PANTHER" id="PTHR30576">
    <property type="entry name" value="COLANIC BIOSYNTHESIS UDP-GLUCOSE LIPID CARRIER TRANSFERASE"/>
    <property type="match status" value="1"/>
</dbReference>
<name>A0A7X7LX95_9RHOO</name>
<evidence type="ECO:0000256" key="4">
    <source>
        <dbReference type="ARBA" id="ARBA00022692"/>
    </source>
</evidence>
<dbReference type="PANTHER" id="PTHR30576:SF21">
    <property type="entry name" value="UDP-GLUCOSE:UNDECAPRENYL-PHOSPHATE GLUCOSE-1-PHOSPHATE TRANSFERASE"/>
    <property type="match status" value="1"/>
</dbReference>
<feature type="transmembrane region" description="Helical" evidence="7">
    <location>
        <begin position="204"/>
        <end position="227"/>
    </location>
</feature>
<keyword evidence="4 7" id="KW-0812">Transmembrane</keyword>
<reference evidence="9 10" key="1">
    <citation type="journal article" date="2020" name="Biotechnol. Biofuels">
        <title>New insights from the biogas microbiome by comprehensive genome-resolved metagenomics of nearly 1600 species originating from multiple anaerobic digesters.</title>
        <authorList>
            <person name="Campanaro S."/>
            <person name="Treu L."/>
            <person name="Rodriguez-R L.M."/>
            <person name="Kovalovszki A."/>
            <person name="Ziels R.M."/>
            <person name="Maus I."/>
            <person name="Zhu X."/>
            <person name="Kougias P.G."/>
            <person name="Basile A."/>
            <person name="Luo G."/>
            <person name="Schluter A."/>
            <person name="Konstantinidis K.T."/>
            <person name="Angelidaki I."/>
        </authorList>
    </citation>
    <scope>NUCLEOTIDE SEQUENCE [LARGE SCALE GENOMIC DNA]</scope>
    <source>
        <strain evidence="9">AS06rmzACSIP_256</strain>
    </source>
</reference>
<evidence type="ECO:0000313" key="10">
    <source>
        <dbReference type="Proteomes" id="UP000536534"/>
    </source>
</evidence>
<evidence type="ECO:0000256" key="5">
    <source>
        <dbReference type="ARBA" id="ARBA00022989"/>
    </source>
</evidence>
<protein>
    <submittedName>
        <fullName evidence="9">TIGR03013 family PEP-CTERM/XrtA system glycosyltransferase</fullName>
    </submittedName>
</protein>
<dbReference type="Gene3D" id="3.40.50.720">
    <property type="entry name" value="NAD(P)-binding Rossmann-like Domain"/>
    <property type="match status" value="1"/>
</dbReference>
<comment type="similarity">
    <text evidence="2">Belongs to the bacterial sugar transferase family.</text>
</comment>
<comment type="caution">
    <text evidence="9">The sequence shown here is derived from an EMBL/GenBank/DDBJ whole genome shotgun (WGS) entry which is preliminary data.</text>
</comment>
<comment type="subcellular location">
    <subcellularLocation>
        <location evidence="1">Membrane</location>
        <topology evidence="1">Multi-pass membrane protein</topology>
    </subcellularLocation>
</comment>
<evidence type="ECO:0000256" key="3">
    <source>
        <dbReference type="ARBA" id="ARBA00022679"/>
    </source>
</evidence>
<gene>
    <name evidence="9" type="ORF">GX576_10960</name>
</gene>
<evidence type="ECO:0000256" key="6">
    <source>
        <dbReference type="ARBA" id="ARBA00023136"/>
    </source>
</evidence>
<organism evidence="9 10">
    <name type="scientific">Thauera phenolivorans</name>
    <dbReference type="NCBI Taxonomy" id="1792543"/>
    <lineage>
        <taxon>Bacteria</taxon>
        <taxon>Pseudomonadati</taxon>
        <taxon>Pseudomonadota</taxon>
        <taxon>Betaproteobacteria</taxon>
        <taxon>Rhodocyclales</taxon>
        <taxon>Zoogloeaceae</taxon>
        <taxon>Thauera</taxon>
    </lineage>
</organism>
<feature type="transmembrane region" description="Helical" evidence="7">
    <location>
        <begin position="7"/>
        <end position="28"/>
    </location>
</feature>
<evidence type="ECO:0000256" key="1">
    <source>
        <dbReference type="ARBA" id="ARBA00004141"/>
    </source>
</evidence>
<proteinExistence type="inferred from homology"/>
<keyword evidence="5 7" id="KW-1133">Transmembrane helix</keyword>
<dbReference type="NCBIfam" id="TIGR03025">
    <property type="entry name" value="EPS_sugtrans"/>
    <property type="match status" value="1"/>
</dbReference>
<feature type="non-terminal residue" evidence="9">
    <location>
        <position position="1"/>
    </location>
</feature>